<feature type="domain" description="Isochorismatase-like" evidence="2">
    <location>
        <begin position="12"/>
        <end position="149"/>
    </location>
</feature>
<dbReference type="InterPro" id="IPR036380">
    <property type="entry name" value="Isochorismatase-like_sf"/>
</dbReference>
<dbReference type="Pfam" id="PF00857">
    <property type="entry name" value="Isochorismatase"/>
    <property type="match status" value="1"/>
</dbReference>
<protein>
    <submittedName>
        <fullName evidence="3">Isochorismatase family protein</fullName>
    </submittedName>
</protein>
<dbReference type="AlphaFoldDB" id="A0A935PX34"/>
<comment type="caution">
    <text evidence="3">The sequence shown here is derived from an EMBL/GenBank/DDBJ whole genome shotgun (WGS) entry which is preliminary data.</text>
</comment>
<accession>A0A935PX34</accession>
<evidence type="ECO:0000313" key="3">
    <source>
        <dbReference type="EMBL" id="MBK7674134.1"/>
    </source>
</evidence>
<evidence type="ECO:0000259" key="2">
    <source>
        <dbReference type="Pfam" id="PF00857"/>
    </source>
</evidence>
<dbReference type="GO" id="GO:0016787">
    <property type="term" value="F:hydrolase activity"/>
    <property type="evidence" value="ECO:0007669"/>
    <property type="project" value="UniProtKB-KW"/>
</dbReference>
<evidence type="ECO:0000313" key="4">
    <source>
        <dbReference type="Proteomes" id="UP000697998"/>
    </source>
</evidence>
<proteinExistence type="predicted"/>
<dbReference type="SUPFAM" id="SSF52499">
    <property type="entry name" value="Isochorismatase-like hydrolases"/>
    <property type="match status" value="1"/>
</dbReference>
<dbReference type="Proteomes" id="UP000697998">
    <property type="component" value="Unassembled WGS sequence"/>
</dbReference>
<evidence type="ECO:0000256" key="1">
    <source>
        <dbReference type="ARBA" id="ARBA00022801"/>
    </source>
</evidence>
<name>A0A935PX34_9PROT</name>
<dbReference type="Gene3D" id="3.40.50.850">
    <property type="entry name" value="Isochorismatase-like"/>
    <property type="match status" value="1"/>
</dbReference>
<dbReference type="EMBL" id="JADJMH010000002">
    <property type="protein sequence ID" value="MBK7674134.1"/>
    <property type="molecule type" value="Genomic_DNA"/>
</dbReference>
<dbReference type="PANTHER" id="PTHR43540:SF6">
    <property type="entry name" value="ISOCHORISMATASE-LIKE DOMAIN-CONTAINING PROTEIN"/>
    <property type="match status" value="1"/>
</dbReference>
<reference evidence="3 4" key="1">
    <citation type="submission" date="2020-10" db="EMBL/GenBank/DDBJ databases">
        <title>Connecting structure to function with the recovery of over 1000 high-quality activated sludge metagenome-assembled genomes encoding full-length rRNA genes using long-read sequencing.</title>
        <authorList>
            <person name="Singleton C.M."/>
            <person name="Petriglieri F."/>
            <person name="Kristensen J.M."/>
            <person name="Kirkegaard R.H."/>
            <person name="Michaelsen T.Y."/>
            <person name="Andersen M.H."/>
            <person name="Karst S.M."/>
            <person name="Dueholm M.S."/>
            <person name="Nielsen P.H."/>
            <person name="Albertsen M."/>
        </authorList>
    </citation>
    <scope>NUCLEOTIDE SEQUENCE [LARGE SCALE GENOMIC DNA]</scope>
    <source>
        <strain evidence="3">EsbW_18-Q3-R4-48_BATAC.285</strain>
    </source>
</reference>
<dbReference type="PANTHER" id="PTHR43540">
    <property type="entry name" value="PEROXYUREIDOACRYLATE/UREIDOACRYLATE AMIDOHYDROLASE-RELATED"/>
    <property type="match status" value="1"/>
</dbReference>
<dbReference type="InterPro" id="IPR050272">
    <property type="entry name" value="Isochorismatase-like_hydrls"/>
</dbReference>
<organism evidence="3 4">
    <name type="scientific">Candidatus Accumulibacter proximus</name>
    <dbReference type="NCBI Taxonomy" id="2954385"/>
    <lineage>
        <taxon>Bacteria</taxon>
        <taxon>Pseudomonadati</taxon>
        <taxon>Pseudomonadota</taxon>
        <taxon>Betaproteobacteria</taxon>
        <taxon>Candidatus Accumulibacter</taxon>
    </lineage>
</organism>
<dbReference type="InterPro" id="IPR000868">
    <property type="entry name" value="Isochorismatase-like_dom"/>
</dbReference>
<sequence length="194" mass="21328">MSADDTASVRRSALIVIDVQESFRHMPFWSESDLSDFRAALLRLDAGCRQRGVPVVHIFHVGQAGPFAEASGYVRALDWLPGSPAACFFKHAHNAFSDTGLDLWLRRRCIDHLIVAGIRTEQCCETTTRVGCDMGYAIDFVSEATLTFPMTHPASGRIYSTEEIKAHSELVLAGRFARIVSVDDCLSGLGDDHA</sequence>
<keyword evidence="1" id="KW-0378">Hydrolase</keyword>
<gene>
    <name evidence="3" type="ORF">IPJ27_04860</name>
</gene>